<dbReference type="EMBL" id="BGPR01028750">
    <property type="protein sequence ID" value="GBO00101.1"/>
    <property type="molecule type" value="Genomic_DNA"/>
</dbReference>
<reference evidence="1 2" key="1">
    <citation type="journal article" date="2019" name="Sci. Rep.">
        <title>Orb-weaving spider Araneus ventricosus genome elucidates the spidroin gene catalogue.</title>
        <authorList>
            <person name="Kono N."/>
            <person name="Nakamura H."/>
            <person name="Ohtoshi R."/>
            <person name="Moran D.A.P."/>
            <person name="Shinohara A."/>
            <person name="Yoshida Y."/>
            <person name="Fujiwara M."/>
            <person name="Mori M."/>
            <person name="Tomita M."/>
            <person name="Arakawa K."/>
        </authorList>
    </citation>
    <scope>NUCLEOTIDE SEQUENCE [LARGE SCALE GENOMIC DNA]</scope>
</reference>
<sequence>MLWNSWLGLKTTGSVSINLVFSISASVNTCTFLFKVTSANLFPTIPLAAFSISSSAESQLTLSPATIPEDKEMKGECCFSQIKYFFKTLVSRVCHDFDKEMYWSEDSSVTSAKASTVPSPEDFPAWCKSNALRRHQAYFDLGSSHR</sequence>
<gene>
    <name evidence="1" type="ORF">AVEN_105564_1</name>
</gene>
<organism evidence="1 2">
    <name type="scientific">Araneus ventricosus</name>
    <name type="common">Orbweaver spider</name>
    <name type="synonym">Epeira ventricosa</name>
    <dbReference type="NCBI Taxonomy" id="182803"/>
    <lineage>
        <taxon>Eukaryota</taxon>
        <taxon>Metazoa</taxon>
        <taxon>Ecdysozoa</taxon>
        <taxon>Arthropoda</taxon>
        <taxon>Chelicerata</taxon>
        <taxon>Arachnida</taxon>
        <taxon>Araneae</taxon>
        <taxon>Araneomorphae</taxon>
        <taxon>Entelegynae</taxon>
        <taxon>Araneoidea</taxon>
        <taxon>Araneidae</taxon>
        <taxon>Araneus</taxon>
    </lineage>
</organism>
<keyword evidence="2" id="KW-1185">Reference proteome</keyword>
<proteinExistence type="predicted"/>
<comment type="caution">
    <text evidence="1">The sequence shown here is derived from an EMBL/GenBank/DDBJ whole genome shotgun (WGS) entry which is preliminary data.</text>
</comment>
<evidence type="ECO:0000313" key="1">
    <source>
        <dbReference type="EMBL" id="GBO00101.1"/>
    </source>
</evidence>
<dbReference type="AlphaFoldDB" id="A0A4Y2TJ94"/>
<dbReference type="Proteomes" id="UP000499080">
    <property type="component" value="Unassembled WGS sequence"/>
</dbReference>
<accession>A0A4Y2TJ94</accession>
<protein>
    <submittedName>
        <fullName evidence="1">Uncharacterized protein</fullName>
    </submittedName>
</protein>
<name>A0A4Y2TJ94_ARAVE</name>
<evidence type="ECO:0000313" key="2">
    <source>
        <dbReference type="Proteomes" id="UP000499080"/>
    </source>
</evidence>